<evidence type="ECO:0000256" key="7">
    <source>
        <dbReference type="SAM" id="Phobius"/>
    </source>
</evidence>
<keyword evidence="8" id="KW-1185">Reference proteome</keyword>
<dbReference type="InterPro" id="IPR030417">
    <property type="entry name" value="MS4A"/>
</dbReference>
<reference evidence="9" key="1">
    <citation type="submission" date="2025-08" db="UniProtKB">
        <authorList>
            <consortium name="RefSeq"/>
        </authorList>
    </citation>
    <scope>IDENTIFICATION</scope>
</reference>
<keyword evidence="5 7" id="KW-0472">Membrane</keyword>
<dbReference type="AlphaFoldDB" id="A0A9Y4TU13"/>
<feature type="transmembrane region" description="Helical" evidence="7">
    <location>
        <begin position="264"/>
        <end position="285"/>
    </location>
</feature>
<accession>A0A9Y4TU13</accession>
<evidence type="ECO:0000256" key="1">
    <source>
        <dbReference type="ARBA" id="ARBA00004141"/>
    </source>
</evidence>
<feature type="transmembrane region" description="Helical" evidence="7">
    <location>
        <begin position="195"/>
        <end position="223"/>
    </location>
</feature>
<dbReference type="InterPro" id="IPR007237">
    <property type="entry name" value="CD20-like"/>
</dbReference>
<evidence type="ECO:0000256" key="2">
    <source>
        <dbReference type="ARBA" id="ARBA00009565"/>
    </source>
</evidence>
<organism evidence="8 9">
    <name type="scientific">Stegastes partitus</name>
    <name type="common">bicolor damselfish</name>
    <dbReference type="NCBI Taxonomy" id="144197"/>
    <lineage>
        <taxon>Eukaryota</taxon>
        <taxon>Metazoa</taxon>
        <taxon>Chordata</taxon>
        <taxon>Craniata</taxon>
        <taxon>Vertebrata</taxon>
        <taxon>Euteleostomi</taxon>
        <taxon>Actinopterygii</taxon>
        <taxon>Neopterygii</taxon>
        <taxon>Teleostei</taxon>
        <taxon>Neoteleostei</taxon>
        <taxon>Acanthomorphata</taxon>
        <taxon>Ovalentaria</taxon>
        <taxon>Pomacentridae</taxon>
        <taxon>Stegastes</taxon>
    </lineage>
</organism>
<dbReference type="GO" id="GO:0016020">
    <property type="term" value="C:membrane"/>
    <property type="evidence" value="ECO:0007669"/>
    <property type="project" value="UniProtKB-SubCell"/>
</dbReference>
<feature type="compositionally biased region" description="Pro residues" evidence="6">
    <location>
        <begin position="104"/>
        <end position="121"/>
    </location>
</feature>
<evidence type="ECO:0000256" key="4">
    <source>
        <dbReference type="ARBA" id="ARBA00022989"/>
    </source>
</evidence>
<gene>
    <name evidence="9" type="primary">LOC103369816</name>
</gene>
<name>A0A9Y4TU13_9TELE</name>
<dbReference type="Pfam" id="PF04103">
    <property type="entry name" value="CD20"/>
    <property type="match status" value="1"/>
</dbReference>
<proteinExistence type="inferred from homology"/>
<comment type="similarity">
    <text evidence="2">Belongs to the MS4A family.</text>
</comment>
<protein>
    <submittedName>
        <fullName evidence="9">Uncharacterized protein LOC103369816 isoform X1</fullName>
    </submittedName>
</protein>
<dbReference type="PANTHER" id="PTHR23320">
    <property type="entry name" value="MEMBRANE-SPANNING 4-DOMAINS SUBFAMILY A MS4A -RELATED"/>
    <property type="match status" value="1"/>
</dbReference>
<evidence type="ECO:0000256" key="6">
    <source>
        <dbReference type="SAM" id="MobiDB-lite"/>
    </source>
</evidence>
<feature type="transmembrane region" description="Helical" evidence="7">
    <location>
        <begin position="140"/>
        <end position="162"/>
    </location>
</feature>
<evidence type="ECO:0000256" key="5">
    <source>
        <dbReference type="ARBA" id="ARBA00023136"/>
    </source>
</evidence>
<dbReference type="PANTHER" id="PTHR23320:SF128">
    <property type="entry name" value="MEMBRANE-SPANNING 4-DOMAINS SUBFAMILY A MEMBER 4A"/>
    <property type="match status" value="1"/>
</dbReference>
<comment type="subcellular location">
    <subcellularLocation>
        <location evidence="1">Membrane</location>
        <topology evidence="1">Multi-pass membrane protein</topology>
    </subcellularLocation>
</comment>
<keyword evidence="3 7" id="KW-0812">Transmembrane</keyword>
<dbReference type="GeneID" id="103369816"/>
<dbReference type="RefSeq" id="XP_008296857.1">
    <property type="nucleotide sequence ID" value="XM_008298635.1"/>
</dbReference>
<feature type="region of interest" description="Disordered" evidence="6">
    <location>
        <begin position="100"/>
        <end position="125"/>
    </location>
</feature>
<sequence>MVNIIILNVCFHFNQKAACVRFTSLRGAPEGGTIPPNSWKLDQVHFRNFRVCLRLKTDILSAEFLLSFIMTTPSTSITTVGGMVVVTQVIPKDENFIPLQTPDNGPPKAPPPATKAPPPAKKTPAKVDNMTTAFLRGAPMNLGIVQICIGLVCVMFSGFALLSPNMLVSAPLCFAVTFVISGSLAVAARRGTSISLVWACLVSHVISVLFGLACSAYVCWLMAVRKVSNVTCDPQSLWDYRDPDVVTTQCMDKVWFLQRLVGSLFGLLLVLLVLQVCVAITVCVFSGKAIRLHRHYSPIKVEVDDHGALLDSDVEEDRYPALA</sequence>
<keyword evidence="4 7" id="KW-1133">Transmembrane helix</keyword>
<evidence type="ECO:0000313" key="9">
    <source>
        <dbReference type="RefSeq" id="XP_008296857.1"/>
    </source>
</evidence>
<dbReference type="Proteomes" id="UP000694891">
    <property type="component" value="Unplaced"/>
</dbReference>
<evidence type="ECO:0000256" key="3">
    <source>
        <dbReference type="ARBA" id="ARBA00022692"/>
    </source>
</evidence>
<evidence type="ECO:0000313" key="8">
    <source>
        <dbReference type="Proteomes" id="UP000694891"/>
    </source>
</evidence>
<feature type="transmembrane region" description="Helical" evidence="7">
    <location>
        <begin position="168"/>
        <end position="188"/>
    </location>
</feature>